<evidence type="ECO:0008006" key="2">
    <source>
        <dbReference type="Google" id="ProtNLM"/>
    </source>
</evidence>
<reference evidence="1" key="1">
    <citation type="submission" date="2018-05" db="EMBL/GenBank/DDBJ databases">
        <authorList>
            <person name="Lanie J.A."/>
            <person name="Ng W.-L."/>
            <person name="Kazmierczak K.M."/>
            <person name="Andrzejewski T.M."/>
            <person name="Davidsen T.M."/>
            <person name="Wayne K.J."/>
            <person name="Tettelin H."/>
            <person name="Glass J.I."/>
            <person name="Rusch D."/>
            <person name="Podicherti R."/>
            <person name="Tsui H.-C.T."/>
            <person name="Winkler M.E."/>
        </authorList>
    </citation>
    <scope>NUCLEOTIDE SEQUENCE</scope>
</reference>
<dbReference type="PANTHER" id="PTHR39662">
    <property type="entry name" value="DUF354 DOMAIN-CONTAINING PROTEIN-RELATED"/>
    <property type="match status" value="1"/>
</dbReference>
<proteinExistence type="predicted"/>
<dbReference type="EMBL" id="UINC01024738">
    <property type="protein sequence ID" value="SVA98980.1"/>
    <property type="molecule type" value="Genomic_DNA"/>
</dbReference>
<evidence type="ECO:0000313" key="1">
    <source>
        <dbReference type="EMBL" id="SVA98980.1"/>
    </source>
</evidence>
<sequence length="364" mass="42292">MKILIYLGHPAQYMFLRETINQLSRKGIKLRILIKTKDILETLLQNDNQLYTNVLVKQRGNSIISIFTSFLKRIYNVYHQTLLFKPNIMIGTDSSIAIVGKLLHVHRITITEDDYEVIKLLGDLTYPFTETILCPNICKVGKWDYKKIGYDGYMKLGYLHPNVFKLNTQSITKYNLPLKYSIIRLSQLVAYHDKNIDGIDNQFLDQIIMMLHDESYSVFISAESSIHSRYDKYLLNINPNDMHQILAHSSILISDSQSMSVEASLLGIPSIRISSFAGKISVLEELEHQYRLTYGIDPKYPEKIIRQLKQLLYTKNIKSKFANRQSKMITDKIDVTAFLVWFLDNYPKSIQTISNNPQYLTKFK</sequence>
<accession>A0A382ABQ2</accession>
<dbReference type="AlphaFoldDB" id="A0A382ABQ2"/>
<name>A0A382ABQ2_9ZZZZ</name>
<dbReference type="SUPFAM" id="SSF53756">
    <property type="entry name" value="UDP-Glycosyltransferase/glycogen phosphorylase"/>
    <property type="match status" value="1"/>
</dbReference>
<protein>
    <recommendedName>
        <fullName evidence="2">UDP-N-acetylglucosamine 2-epimerase domain-containing protein</fullName>
    </recommendedName>
</protein>
<dbReference type="InterPro" id="IPR007152">
    <property type="entry name" value="DUF354"/>
</dbReference>
<organism evidence="1">
    <name type="scientific">marine metagenome</name>
    <dbReference type="NCBI Taxonomy" id="408172"/>
    <lineage>
        <taxon>unclassified sequences</taxon>
        <taxon>metagenomes</taxon>
        <taxon>ecological metagenomes</taxon>
    </lineage>
</organism>
<dbReference type="PANTHER" id="PTHR39662:SF1">
    <property type="entry name" value="DUF354 DOMAIN-CONTAINING PROTEIN"/>
    <property type="match status" value="1"/>
</dbReference>
<gene>
    <name evidence="1" type="ORF">METZ01_LOCUS151834</name>
</gene>